<dbReference type="Proteomes" id="UP000278149">
    <property type="component" value="Unassembled WGS sequence"/>
</dbReference>
<feature type="transmembrane region" description="Helical" evidence="1">
    <location>
        <begin position="62"/>
        <end position="87"/>
    </location>
</feature>
<proteinExistence type="predicted"/>
<accession>A0A3R9RJ61</accession>
<name>A0A3R9RJ61_9CREN</name>
<evidence type="ECO:0000313" key="2">
    <source>
        <dbReference type="EMBL" id="RSN69701.1"/>
    </source>
</evidence>
<sequence>MDPSSLFLEYLRGALAFILSNLLELLRDLWPIINPVLSTAIVVLVIIAFILLPFLENTSKEILEVVVILVIIYILLSVNANSLPIFIG</sequence>
<dbReference type="RefSeq" id="WP_012309957.1">
    <property type="nucleotide sequence ID" value="NZ_RCOR01000018.1"/>
</dbReference>
<keyword evidence="1" id="KW-1133">Transmembrane helix</keyword>
<dbReference type="AlphaFoldDB" id="A0A3R9RJ61"/>
<feature type="transmembrane region" description="Helical" evidence="1">
    <location>
        <begin position="32"/>
        <end position="55"/>
    </location>
</feature>
<evidence type="ECO:0000313" key="3">
    <source>
        <dbReference type="Proteomes" id="UP000278149"/>
    </source>
</evidence>
<dbReference type="EMBL" id="RCOR01000018">
    <property type="protein sequence ID" value="RSN69701.1"/>
    <property type="molecule type" value="Genomic_DNA"/>
</dbReference>
<organism evidence="2 3">
    <name type="scientific">Candidatus Korarchaeum cryptofilum</name>
    <dbReference type="NCBI Taxonomy" id="498846"/>
    <lineage>
        <taxon>Archaea</taxon>
        <taxon>Thermoproteota</taxon>
        <taxon>Candidatus Korarchaeia</taxon>
        <taxon>Candidatus Korarchaeales</taxon>
        <taxon>Candidatus Korarchaeaceae</taxon>
        <taxon>Candidatus Korarchaeum</taxon>
    </lineage>
</organism>
<evidence type="ECO:0000256" key="1">
    <source>
        <dbReference type="SAM" id="Phobius"/>
    </source>
</evidence>
<comment type="caution">
    <text evidence="2">The sequence shown here is derived from an EMBL/GenBank/DDBJ whole genome shotgun (WGS) entry which is preliminary data.</text>
</comment>
<dbReference type="GeneID" id="6094591"/>
<gene>
    <name evidence="2" type="ORF">D9Q81_03650</name>
</gene>
<reference evidence="2 3" key="1">
    <citation type="submission" date="2018-10" db="EMBL/GenBank/DDBJ databases">
        <title>Co-occurring genomic capacity for anaerobic methane metabolism and dissimilatory sulfite reduction discovered in the Korarchaeota.</title>
        <authorList>
            <person name="Mckay L.J."/>
            <person name="Dlakic M."/>
            <person name="Fields M.W."/>
            <person name="Delmont T.O."/>
            <person name="Eren A.M."/>
            <person name="Jay Z.J."/>
            <person name="Klingelsmith K.B."/>
            <person name="Rusch D.B."/>
            <person name="Inskeep W.P."/>
        </authorList>
    </citation>
    <scope>NUCLEOTIDE SEQUENCE [LARGE SCALE GENOMIC DNA]</scope>
    <source>
        <strain evidence="2 3">WS</strain>
    </source>
</reference>
<keyword evidence="1" id="KW-0472">Membrane</keyword>
<protein>
    <submittedName>
        <fullName evidence="2">Uncharacterized protein</fullName>
    </submittedName>
</protein>
<keyword evidence="1" id="KW-0812">Transmembrane</keyword>